<dbReference type="GO" id="GO:0004553">
    <property type="term" value="F:hydrolase activity, hydrolyzing O-glycosyl compounds"/>
    <property type="evidence" value="ECO:0007669"/>
    <property type="project" value="InterPro"/>
</dbReference>
<dbReference type="SMART" id="SM00223">
    <property type="entry name" value="APPLE"/>
    <property type="match status" value="1"/>
</dbReference>
<keyword evidence="2" id="KW-1015">Disulfide bond</keyword>
<dbReference type="InterPro" id="IPR000757">
    <property type="entry name" value="Beta-glucanase-like"/>
</dbReference>
<dbReference type="Proteomes" id="UP000320333">
    <property type="component" value="Unassembled WGS sequence"/>
</dbReference>
<dbReference type="STRING" id="246404.A0A507FDI4"/>
<reference evidence="4 5" key="1">
    <citation type="journal article" date="2019" name="Sci. Rep.">
        <title>Comparative genomics of chytrid fungi reveal insights into the obligate biotrophic and pathogenic lifestyle of Synchytrium endobioticum.</title>
        <authorList>
            <person name="van de Vossenberg B.T.L.H."/>
            <person name="Warris S."/>
            <person name="Nguyen H.D.T."/>
            <person name="van Gent-Pelzer M.P.E."/>
            <person name="Joly D.L."/>
            <person name="van de Geest H.C."/>
            <person name="Bonants P.J.M."/>
            <person name="Smith D.S."/>
            <person name="Levesque C.A."/>
            <person name="van der Lee T.A.J."/>
        </authorList>
    </citation>
    <scope>NUCLEOTIDE SEQUENCE [LARGE SCALE GENOMIC DNA]</scope>
    <source>
        <strain evidence="4 5">CBS 675.73</strain>
    </source>
</reference>
<dbReference type="InterPro" id="IPR013320">
    <property type="entry name" value="ConA-like_dom_sf"/>
</dbReference>
<dbReference type="GO" id="GO:0005576">
    <property type="term" value="C:extracellular region"/>
    <property type="evidence" value="ECO:0007669"/>
    <property type="project" value="InterPro"/>
</dbReference>
<proteinExistence type="predicted"/>
<keyword evidence="5" id="KW-1185">Reference proteome</keyword>
<dbReference type="Gene3D" id="3.50.4.10">
    <property type="entry name" value="Hepatocyte Growth Factor"/>
    <property type="match status" value="2"/>
</dbReference>
<protein>
    <recommendedName>
        <fullName evidence="3">GH16 domain-containing protein</fullName>
    </recommendedName>
</protein>
<dbReference type="EMBL" id="QEAP01000173">
    <property type="protein sequence ID" value="TPX73637.1"/>
    <property type="molecule type" value="Genomic_DNA"/>
</dbReference>
<dbReference type="PANTHER" id="PTHR10963:SF24">
    <property type="entry name" value="GLYCOSIDASE C21B10.07-RELATED"/>
    <property type="match status" value="1"/>
</dbReference>
<gene>
    <name evidence="4" type="ORF">CcCBS67573_g05091</name>
</gene>
<sequence length="496" mass="52423">MASHLAPRAVTWTPNPDGGAWAYACDWTTNDITSYAVPANQCGSKCVATSGCTHFSWNNVNGGTCWVKRNVVAPSDAFSITPKDAVCGYLKIVQPPPPSAGGAVTGWHTETDCQWAQNCDFKNGDITSVQAEASSCTWRCKAISGCTHFAWTNANGGTCWMKTGAVTNSNAIVNSATGSMCGFLTASSNPTPQPPTPAPSGPYKLIKNHTPQSMLAGDGWSFFTQPDPTHGHVQYISRTEGISADMFKIGNDDGQYLYMGSKQTGGGAPKSLRLTSIDGINSGLVIFDALHIPSGCGTWPAFWTVGTDWPNHGEIDFMEGVNGVGNNIMTLHTGPGCSMNLDNQLKSCQGNQGCGTQTSKTGTFGNSFNSQRGGVYAMEWVPKQSNGSPGFIKVWNFARNAIPADITNGNPNPASWPTNSGFAYFGFGNNCQPSAFSTQQIVINLTFCGDWAGGVFANQCGAAAGGRSCADFVSNDGRALSEAFFKIKGVKVYQLA</sequence>
<feature type="domain" description="GH16" evidence="3">
    <location>
        <begin position="184"/>
        <end position="460"/>
    </location>
</feature>
<dbReference type="GO" id="GO:0006508">
    <property type="term" value="P:proteolysis"/>
    <property type="evidence" value="ECO:0007669"/>
    <property type="project" value="InterPro"/>
</dbReference>
<keyword evidence="1" id="KW-0677">Repeat</keyword>
<dbReference type="PANTHER" id="PTHR10963">
    <property type="entry name" value="GLYCOSYL HYDROLASE-RELATED"/>
    <property type="match status" value="1"/>
</dbReference>
<dbReference type="InterPro" id="IPR000177">
    <property type="entry name" value="Apple"/>
</dbReference>
<evidence type="ECO:0000259" key="3">
    <source>
        <dbReference type="PROSITE" id="PS51762"/>
    </source>
</evidence>
<dbReference type="InterPro" id="IPR050546">
    <property type="entry name" value="Glycosyl_Hydrlase_16"/>
</dbReference>
<accession>A0A507FDI4</accession>
<name>A0A507FDI4_9FUNG</name>
<dbReference type="GO" id="GO:0009251">
    <property type="term" value="P:glucan catabolic process"/>
    <property type="evidence" value="ECO:0007669"/>
    <property type="project" value="TreeGrafter"/>
</dbReference>
<evidence type="ECO:0000256" key="1">
    <source>
        <dbReference type="ARBA" id="ARBA00022737"/>
    </source>
</evidence>
<comment type="caution">
    <text evidence="4">The sequence shown here is derived from an EMBL/GenBank/DDBJ whole genome shotgun (WGS) entry which is preliminary data.</text>
</comment>
<dbReference type="Gene3D" id="2.60.120.200">
    <property type="match status" value="1"/>
</dbReference>
<evidence type="ECO:0000313" key="4">
    <source>
        <dbReference type="EMBL" id="TPX73637.1"/>
    </source>
</evidence>
<evidence type="ECO:0000256" key="2">
    <source>
        <dbReference type="ARBA" id="ARBA00023157"/>
    </source>
</evidence>
<dbReference type="AlphaFoldDB" id="A0A507FDI4"/>
<dbReference type="Pfam" id="PF26113">
    <property type="entry name" value="GH16_XgeA"/>
    <property type="match status" value="1"/>
</dbReference>
<dbReference type="PROSITE" id="PS51762">
    <property type="entry name" value="GH16_2"/>
    <property type="match status" value="1"/>
</dbReference>
<dbReference type="OrthoDB" id="192832at2759"/>
<dbReference type="SUPFAM" id="SSF49899">
    <property type="entry name" value="Concanavalin A-like lectins/glucanases"/>
    <property type="match status" value="1"/>
</dbReference>
<evidence type="ECO:0000313" key="5">
    <source>
        <dbReference type="Proteomes" id="UP000320333"/>
    </source>
</evidence>
<organism evidence="4 5">
    <name type="scientific">Chytriomyces confervae</name>
    <dbReference type="NCBI Taxonomy" id="246404"/>
    <lineage>
        <taxon>Eukaryota</taxon>
        <taxon>Fungi</taxon>
        <taxon>Fungi incertae sedis</taxon>
        <taxon>Chytridiomycota</taxon>
        <taxon>Chytridiomycota incertae sedis</taxon>
        <taxon>Chytridiomycetes</taxon>
        <taxon>Chytridiales</taxon>
        <taxon>Chytriomycetaceae</taxon>
        <taxon>Chytriomyces</taxon>
    </lineage>
</organism>